<evidence type="ECO:0000256" key="1">
    <source>
        <dbReference type="SAM" id="Coils"/>
    </source>
</evidence>
<dbReference type="EMBL" id="LSYV01000006">
    <property type="protein sequence ID" value="KXZ54232.1"/>
    <property type="molecule type" value="Genomic_DNA"/>
</dbReference>
<dbReference type="OrthoDB" id="551519at2759"/>
<evidence type="ECO:0008006" key="5">
    <source>
        <dbReference type="Google" id="ProtNLM"/>
    </source>
</evidence>
<feature type="coiled-coil region" evidence="1">
    <location>
        <begin position="22"/>
        <end position="64"/>
    </location>
</feature>
<dbReference type="Proteomes" id="UP000075714">
    <property type="component" value="Unassembled WGS sequence"/>
</dbReference>
<dbReference type="PANTHER" id="PTHR12707:SF0">
    <property type="entry name" value="PININ"/>
    <property type="match status" value="1"/>
</dbReference>
<dbReference type="InterPro" id="IPR039853">
    <property type="entry name" value="Pinin"/>
</dbReference>
<name>A0A150GX19_GONPE</name>
<dbReference type="GO" id="GO:0071013">
    <property type="term" value="C:catalytic step 2 spliceosome"/>
    <property type="evidence" value="ECO:0007669"/>
    <property type="project" value="TreeGrafter"/>
</dbReference>
<proteinExistence type="predicted"/>
<evidence type="ECO:0000313" key="3">
    <source>
        <dbReference type="EMBL" id="KXZ54232.1"/>
    </source>
</evidence>
<dbReference type="PANTHER" id="PTHR12707">
    <property type="entry name" value="PINN"/>
    <property type="match status" value="1"/>
</dbReference>
<keyword evidence="1" id="KW-0175">Coiled coil</keyword>
<protein>
    <recommendedName>
        <fullName evidence="5">Pinin/SDK/MemA protein domain-containing protein</fullName>
    </recommendedName>
</protein>
<dbReference type="AlphaFoldDB" id="A0A150GX19"/>
<gene>
    <name evidence="3" type="ORF">GPECTOR_5g323</name>
</gene>
<evidence type="ECO:0000256" key="2">
    <source>
        <dbReference type="SAM" id="MobiDB-lite"/>
    </source>
</evidence>
<dbReference type="STRING" id="33097.A0A150GX19"/>
<keyword evidence="4" id="KW-1185">Reference proteome</keyword>
<sequence length="260" mass="28159">MRSFSETNPFPAAALQASDAAARRAELARKAEEKAAAESERLRRAAAEERARKRQEELEALMDLNLATDIKVLELLYAKKLARRRALGCFLRADGVPALSGGKPSTGRPAAPVYWLPVKHNEGTLAVKERQQRELKDWEEAVMAELELEKDGLRQRAQARRDGIAERRQRAAEARAAGRLVGGGAAEEQEAAEDHEALEAVEFDAHHEDHGLDAEVDAALQEAVEAEAGERQNGPAGEAASGDAMEPADEAQPGDGMKDG</sequence>
<evidence type="ECO:0000313" key="4">
    <source>
        <dbReference type="Proteomes" id="UP000075714"/>
    </source>
</evidence>
<feature type="coiled-coil region" evidence="1">
    <location>
        <begin position="121"/>
        <end position="148"/>
    </location>
</feature>
<comment type="caution">
    <text evidence="3">The sequence shown here is derived from an EMBL/GenBank/DDBJ whole genome shotgun (WGS) entry which is preliminary data.</text>
</comment>
<feature type="region of interest" description="Disordered" evidence="2">
    <location>
        <begin position="221"/>
        <end position="260"/>
    </location>
</feature>
<reference evidence="4" key="1">
    <citation type="journal article" date="2016" name="Nat. Commun.">
        <title>The Gonium pectorale genome demonstrates co-option of cell cycle regulation during the evolution of multicellularity.</title>
        <authorList>
            <person name="Hanschen E.R."/>
            <person name="Marriage T.N."/>
            <person name="Ferris P.J."/>
            <person name="Hamaji T."/>
            <person name="Toyoda A."/>
            <person name="Fujiyama A."/>
            <person name="Neme R."/>
            <person name="Noguchi H."/>
            <person name="Minakuchi Y."/>
            <person name="Suzuki M."/>
            <person name="Kawai-Toyooka H."/>
            <person name="Smith D.R."/>
            <person name="Sparks H."/>
            <person name="Anderson J."/>
            <person name="Bakaric R."/>
            <person name="Luria V."/>
            <person name="Karger A."/>
            <person name="Kirschner M.W."/>
            <person name="Durand P.M."/>
            <person name="Michod R.E."/>
            <person name="Nozaki H."/>
            <person name="Olson B.J."/>
        </authorList>
    </citation>
    <scope>NUCLEOTIDE SEQUENCE [LARGE SCALE GENOMIC DNA]</scope>
    <source>
        <strain evidence="4">NIES-2863</strain>
    </source>
</reference>
<accession>A0A150GX19</accession>
<organism evidence="3 4">
    <name type="scientific">Gonium pectorale</name>
    <name type="common">Green alga</name>
    <dbReference type="NCBI Taxonomy" id="33097"/>
    <lineage>
        <taxon>Eukaryota</taxon>
        <taxon>Viridiplantae</taxon>
        <taxon>Chlorophyta</taxon>
        <taxon>core chlorophytes</taxon>
        <taxon>Chlorophyceae</taxon>
        <taxon>CS clade</taxon>
        <taxon>Chlamydomonadales</taxon>
        <taxon>Volvocaceae</taxon>
        <taxon>Gonium</taxon>
    </lineage>
</organism>